<dbReference type="EMBL" id="PP934186">
    <property type="protein sequence ID" value="XDG30941.1"/>
    <property type="molecule type" value="Genomic_DNA"/>
</dbReference>
<sequence length="50" mass="5889">MVIRYKGYVIEQTENGLFDIIDDNSGTVECIEMNIVTLNYCYEYINDFLI</sequence>
<accession>A0AB39AJQ6</accession>
<protein>
    <submittedName>
        <fullName evidence="1">Uncharacterized protein</fullName>
    </submittedName>
</protein>
<proteinExistence type="predicted"/>
<reference evidence="1" key="1">
    <citation type="submission" date="2024-06" db="EMBL/GenBank/DDBJ databases">
        <authorList>
            <person name="Yang R."/>
        </authorList>
    </citation>
    <scope>NUCLEOTIDE SEQUENCE</scope>
</reference>
<evidence type="ECO:0000313" key="1">
    <source>
        <dbReference type="EMBL" id="XDG30941.1"/>
    </source>
</evidence>
<organism evidence="1">
    <name type="scientific">Vibrio phage P018-4</name>
    <dbReference type="NCBI Taxonomy" id="3229728"/>
    <lineage>
        <taxon>Viruses</taxon>
        <taxon>Duplodnaviria</taxon>
        <taxon>Heunggongvirae</taxon>
        <taxon>Uroviricota</taxon>
        <taxon>Caudoviricetes</taxon>
    </lineage>
</organism>
<name>A0AB39AJQ6_9CAUD</name>